<dbReference type="Proteomes" id="UP000473574">
    <property type="component" value="Unassembled WGS sequence"/>
</dbReference>
<reference evidence="1 2" key="1">
    <citation type="journal article" date="2020" name="Microb. Ecol.">
        <title>Ecogenomics of the Marine Benthic Filamentous Cyanobacterium Adonisia.</title>
        <authorList>
            <person name="Walter J.M."/>
            <person name="Coutinho F.H."/>
            <person name="Leomil L."/>
            <person name="Hargreaves P.I."/>
            <person name="Campeao M.E."/>
            <person name="Vieira V.V."/>
            <person name="Silva B.S."/>
            <person name="Fistarol G.O."/>
            <person name="Salomon P.S."/>
            <person name="Sawabe T."/>
            <person name="Mino S."/>
            <person name="Hosokawa M."/>
            <person name="Miyashita H."/>
            <person name="Maruyama F."/>
            <person name="van Verk M.C."/>
            <person name="Dutilh B.E."/>
            <person name="Thompson C.C."/>
            <person name="Thompson F.L."/>
        </authorList>
    </citation>
    <scope>NUCLEOTIDE SEQUENCE [LARGE SCALE GENOMIC DNA]</scope>
    <source>
        <strain evidence="1 2">CCMR0082</strain>
    </source>
</reference>
<proteinExistence type="predicted"/>
<gene>
    <name evidence="1" type="ORF">D0962_03450</name>
</gene>
<evidence type="ECO:0000313" key="1">
    <source>
        <dbReference type="EMBL" id="NEZ61837.1"/>
    </source>
</evidence>
<dbReference type="EMBL" id="QZCE01000001">
    <property type="protein sequence ID" value="NEZ61837.1"/>
    <property type="molecule type" value="Genomic_DNA"/>
</dbReference>
<sequence length="176" mass="20710">MLPKLELRHLQKGPSESDLPEGIGLILFDVHCPNNANDVLHRAQTALSIVLQQQGKNWPKESEWFQLMPNWFIEQCADERNEEEERIVEEEWRGLSSEEQMLKEKEEAWTLMEWISWFEPSEEPSETRYWFWWDGLVRDPSLLSVAVEVTDIPFPWGSLDWLLRASGAIEVEISKD</sequence>
<organism evidence="1 2">
    <name type="scientific">Adonisia turfae CCMR0082</name>
    <dbReference type="NCBI Taxonomy" id="2304604"/>
    <lineage>
        <taxon>Bacteria</taxon>
        <taxon>Bacillati</taxon>
        <taxon>Cyanobacteriota</taxon>
        <taxon>Adonisia</taxon>
        <taxon>Adonisia turfae</taxon>
    </lineage>
</organism>
<protein>
    <submittedName>
        <fullName evidence="1">Uncharacterized protein</fullName>
    </submittedName>
</protein>
<name>A0A6M0S057_9CYAN</name>
<accession>A0A6M0S057</accession>
<evidence type="ECO:0000313" key="2">
    <source>
        <dbReference type="Proteomes" id="UP000473574"/>
    </source>
</evidence>
<dbReference type="RefSeq" id="WP_163659824.1">
    <property type="nucleotide sequence ID" value="NZ_QZCE01000001.1"/>
</dbReference>
<comment type="caution">
    <text evidence="1">The sequence shown here is derived from an EMBL/GenBank/DDBJ whole genome shotgun (WGS) entry which is preliminary data.</text>
</comment>
<dbReference type="AlphaFoldDB" id="A0A6M0S057"/>